<feature type="region of interest" description="Disordered" evidence="2">
    <location>
        <begin position="2567"/>
        <end position="2624"/>
    </location>
</feature>
<dbReference type="Pfam" id="PF14223">
    <property type="entry name" value="Retrotran_gag_2"/>
    <property type="match status" value="1"/>
</dbReference>
<feature type="region of interest" description="Disordered" evidence="2">
    <location>
        <begin position="1042"/>
        <end position="1085"/>
    </location>
</feature>
<feature type="region of interest" description="Disordered" evidence="2">
    <location>
        <begin position="1859"/>
        <end position="1878"/>
    </location>
</feature>
<feature type="coiled-coil region" evidence="1">
    <location>
        <begin position="1483"/>
        <end position="1573"/>
    </location>
</feature>
<feature type="domain" description="CCHC-type" evidence="3">
    <location>
        <begin position="1397"/>
        <end position="1408"/>
    </location>
</feature>
<sequence length="2687" mass="302328">MAGEDEFHDDSPPPPPPVTPTQQAPHTLSTIKLPILKKGEYDIWAMKMEHYLRHTYYPIWEIIQKGNGPVQVSTDTNGPIKKYILKQQFESFLVSNSEGLHKGYDRFQSLLGQLEIHGVGVSTKDANQKFLRSLPASWSQVSLIMRTKPGVDTLSFDDLYNNLRVFKSDIKGSNASSSSTQNVAFVSSENTNSTNDVSTAYGVSTSSIHNSQKEGSSSYTDELKYSFFDNQSSGPQLDHEDLEQGELQFNAKELVAFDKTNIKCFNFHNTGTLLESADQKEIKKAEEEMQGALDIKDNGRRPRKQEEPKALVTLNGEGVDWTGHAEDEQENFALMAYSNSGSDTKYKEKIRFMKIDLDDKTDVLTYHKKLLAEVVKEKEELKTKLENFQSSSKGLSKLLNSQMSTRDKSGLGYGNQIHEGVLSYEKEVLESVFDSRSSDVEDSPVYDRFAKVEGMHAVPPPMTGNYMPPKSDFGIDESNFTYGPKQSKTSESDAKTSDFNSCETNSSVETLEFMPEPVVVKPKVVSQPKVWSDAPIIEEYESDSDDEYVIEPSKEQEKPSFAFVNTVKHVKTPRETVKEQNTCSPSPKVNKRDWNGLMSKKLGLGYGFTKKACFVCGSFSHLIRDCDFHEKRMAKQVELNKQKGKGTGQGENRPVWNNVQRLNHQNKFVPKAVLTKTGIFSVNTARQNPFSQAAETSTARKVNTARPIVNEIRQRNNFYKSHSPIRRPFNKSTAPKAKFTNNKVNTAGDKTVSAVRGYRETAVKASAGCNWRPKRHYWTKVSKYNSGSNSNKNVNFKDPLGRPKSAMAWMCDKKNKVLFTDTECLVLSPDFKLPDENQAEALAIRSLLMYMTILLPSKQEPAKQDGVKLVRQVYRLNLRKISQALEDKEWGLMPMAKICHTAVILNEEPWTNSFIKKDKNDMHLVQSVLVLVSVTPKTTSFIFERGSLGTSKARTKMGLWYPRVSSFDLEAYSDSDYAGANLDRKSTTRGFGLMNLSIAALVEERPYIEQFWNTASSQTDNDEKQIHATVDSKAVVVTKASIRKVKEGEGSEQPTEPQPTPSPTQPSVGDQPYVTESSSGHDNTHSHSMNLWLWKSTKPGPTLDAFDDPDADLAHGMDYMDTEEALVTGEGGKGKRAPRTKCATHDTKVLEKEQKVSTATPMTPPTTTSVFEDEDIFLADALVMLSDKAKLKGVEIKEKKDAERPAISVLTLKPLPIIDPKDKGKVRFIVMRIWKSATPSGEQSSPAYLFLKTTKQLAARRKFKKGLRASCSQQYLIVPPEVTQCSDAKIFVGCSYNLIWRSSGSNSASQNLAFLSSENTNSTNEVSTGSGDFGVNTASGINQVLSTPSAHDIAYSFLAQPTTNPQLENEDFQQMDRDDLEELDLQWKVAMLTVKVKKKGHFARECRSGRIQGRRPYGDRSNAQTTESSSQALVAQDGLGGYDWSNDFEVEPVNYALMAISSSNSSSSSDSEVQKCSKCLESFKCLQKNYDTEREKHNKAKLEIRGYEIALESLEARILGHEKNELAWGERYEFQNYDLKCREIKINNLNLELEKVVKERDELKLKIEKWEGSSKNLTKILNSQMSTHDKNGLGFGTQMDDLSNKSETDSENSLTVFEVRSSDEESTLANNRFTKANEYHVVPPPITGNPLTPRADISFAGLDEYAFRNKIIESKTTETNKTVGTTNEATIVKPKSVNETVVSKSKINRDEVIIEDWTSDDEDDVCAAKLIPFEKDCDFCKSPITMALRCGQYWGKGSQTSYLDYWKRAVVSKGKVENVLKKAKWVWRPKMNYQDHVYKYNGSYMLKKIEYGNPEILLQDHAVVDSGSSGKDTRPTQEYILLPLQPHKTRFPVKDVVQDAQAQPSENASPDKDIQDSEDVIDKEGQHQRRRMNKQAFEEEKRRIASQKKAAQATSTNQLSTDMPFVSTDRSFVSTDRSNRPNVSVASTSTRANADESSFFYLGGKISIDASTLPNVDLPIDPNMPDLEDTSDTLPNDEISNGAYDDDEDVGATADFNNMDNTIAVSPIPTLRIHKDHPKGQILGDPTSAVQTRGKIQKASSAQQALFKLQQVWILVDLPFGKKAIGTKWVFRNKRDERSIVVKNKARLVAQGHRQEEGIDYDEVFAPVARIEAISCILVLCIMIRILVYQMDVKSAFLYGIIEEEVYVHQPLGFVDPAHPNKVYKVVKALYGLHQAPRAWYETLSSFLLENDFRRDDSLGELTFFLGLQVKQQPDGIFISQDKYVADILKKFDFCSIKTATTLIESNKSLVKDEDGVEVDVHEYRSMIGSLMYLTASRPDIMFVVCACARFQVTPKASYLHAVKRIFRYLKHQPKIGLWYHRDSSFELEAFSDSDYAGASLDRKSTTEYVAATHCCGQVLWIQNQLMDYGFNFMNTKIHIDNESTICVVKNLVYHSRTKHIEIRHHFIRDCYEKRLIDVLKIHTDSNVADLLTKGFDVTRSYEAPLPKGLKDTKQTLGNDVLKLVKKVKSLETALKMKSKKVLISESEDQGRKIQDIDDDPLVSLVRESMKEKSTDFVTPTKASGEAQEEEISPTILEAAKILSKVASQGVSKEKSTDKGKRYRRRAREEVNTSIEEVNTGSTKVDSGTASKRGQREGKAPIVEEDIQATHKTKEQKRQEEARLKEAIKLQAQLDEEVAKQIHLDKMIAQRMAEEEALTEQQKKRKA</sequence>
<comment type="caution">
    <text evidence="4">The sequence shown here is derived from an EMBL/GenBank/DDBJ whole genome shotgun (WGS) entry which is preliminary data.</text>
</comment>
<gene>
    <name evidence="4" type="ORF">Tco_0770492</name>
</gene>
<feature type="region of interest" description="Disordered" evidence="2">
    <location>
        <begin position="1"/>
        <end position="26"/>
    </location>
</feature>
<dbReference type="Pfam" id="PF07727">
    <property type="entry name" value="RVT_2"/>
    <property type="match status" value="1"/>
</dbReference>
<dbReference type="InterPro" id="IPR043502">
    <property type="entry name" value="DNA/RNA_pol_sf"/>
</dbReference>
<dbReference type="PANTHER" id="PTHR11439:SF495">
    <property type="entry name" value="REVERSE TRANSCRIPTASE, RNA-DEPENDENT DNA POLYMERASE-RELATED"/>
    <property type="match status" value="1"/>
</dbReference>
<evidence type="ECO:0000256" key="1">
    <source>
        <dbReference type="SAM" id="Coils"/>
    </source>
</evidence>
<reference evidence="4" key="2">
    <citation type="submission" date="2022-01" db="EMBL/GenBank/DDBJ databases">
        <authorList>
            <person name="Yamashiro T."/>
            <person name="Shiraishi A."/>
            <person name="Satake H."/>
            <person name="Nakayama K."/>
        </authorList>
    </citation>
    <scope>NUCLEOTIDE SEQUENCE</scope>
</reference>
<accession>A0ABQ4ZF23</accession>
<dbReference type="PANTHER" id="PTHR11439">
    <property type="entry name" value="GAG-POL-RELATED RETROTRANSPOSON"/>
    <property type="match status" value="1"/>
</dbReference>
<feature type="region of interest" description="Disordered" evidence="2">
    <location>
        <begin position="1409"/>
        <end position="1431"/>
    </location>
</feature>
<evidence type="ECO:0000313" key="4">
    <source>
        <dbReference type="EMBL" id="GJS87856.1"/>
    </source>
</evidence>
<feature type="region of interest" description="Disordered" evidence="2">
    <location>
        <begin position="2531"/>
        <end position="2552"/>
    </location>
</feature>
<feature type="compositionally biased region" description="Polar residues" evidence="2">
    <location>
        <begin position="1421"/>
        <end position="1431"/>
    </location>
</feature>
<dbReference type="EMBL" id="BQNB010011230">
    <property type="protein sequence ID" value="GJS87856.1"/>
    <property type="molecule type" value="Genomic_DNA"/>
</dbReference>
<feature type="region of interest" description="Disordered" evidence="2">
    <location>
        <begin position="474"/>
        <end position="501"/>
    </location>
</feature>
<name>A0ABQ4ZF23_9ASTR</name>
<feature type="compositionally biased region" description="Polar residues" evidence="2">
    <location>
        <begin position="1912"/>
        <end position="1921"/>
    </location>
</feature>
<evidence type="ECO:0000313" key="5">
    <source>
        <dbReference type="Proteomes" id="UP001151760"/>
    </source>
</evidence>
<feature type="domain" description="CCHC-type" evidence="3">
    <location>
        <begin position="612"/>
        <end position="628"/>
    </location>
</feature>
<proteinExistence type="predicted"/>
<keyword evidence="1" id="KW-0175">Coiled coil</keyword>
<protein>
    <submittedName>
        <fullName evidence="4">Ribonuclease H-like domain-containing protein</fullName>
    </submittedName>
</protein>
<evidence type="ECO:0000256" key="2">
    <source>
        <dbReference type="SAM" id="MobiDB-lite"/>
    </source>
</evidence>
<reference evidence="4" key="1">
    <citation type="journal article" date="2022" name="Int. J. Mol. Sci.">
        <title>Draft Genome of Tanacetum Coccineum: Genomic Comparison of Closely Related Tanacetum-Family Plants.</title>
        <authorList>
            <person name="Yamashiro T."/>
            <person name="Shiraishi A."/>
            <person name="Nakayama K."/>
            <person name="Satake H."/>
        </authorList>
    </citation>
    <scope>NUCLEOTIDE SEQUENCE</scope>
</reference>
<dbReference type="SMART" id="SM00343">
    <property type="entry name" value="ZnF_C2HC"/>
    <property type="match status" value="2"/>
</dbReference>
<organism evidence="4 5">
    <name type="scientific">Tanacetum coccineum</name>
    <dbReference type="NCBI Taxonomy" id="301880"/>
    <lineage>
        <taxon>Eukaryota</taxon>
        <taxon>Viridiplantae</taxon>
        <taxon>Streptophyta</taxon>
        <taxon>Embryophyta</taxon>
        <taxon>Tracheophyta</taxon>
        <taxon>Spermatophyta</taxon>
        <taxon>Magnoliopsida</taxon>
        <taxon>eudicotyledons</taxon>
        <taxon>Gunneridae</taxon>
        <taxon>Pentapetalae</taxon>
        <taxon>asterids</taxon>
        <taxon>campanulids</taxon>
        <taxon>Asterales</taxon>
        <taxon>Asteraceae</taxon>
        <taxon>Asteroideae</taxon>
        <taxon>Anthemideae</taxon>
        <taxon>Anthemidinae</taxon>
        <taxon>Tanacetum</taxon>
    </lineage>
</organism>
<feature type="region of interest" description="Disordered" evidence="2">
    <location>
        <begin position="1883"/>
        <end position="1926"/>
    </location>
</feature>
<dbReference type="InterPro" id="IPR001878">
    <property type="entry name" value="Znf_CCHC"/>
</dbReference>
<feature type="coiled-coil region" evidence="1">
    <location>
        <begin position="2637"/>
        <end position="2684"/>
    </location>
</feature>
<feature type="region of interest" description="Disordered" evidence="2">
    <location>
        <begin position="1931"/>
        <end position="1950"/>
    </location>
</feature>
<dbReference type="CDD" id="cd09272">
    <property type="entry name" value="RNase_HI_RT_Ty1"/>
    <property type="match status" value="1"/>
</dbReference>
<feature type="compositionally biased region" description="Polar residues" evidence="2">
    <location>
        <begin position="2592"/>
        <end position="2612"/>
    </location>
</feature>
<dbReference type="SUPFAM" id="SSF56672">
    <property type="entry name" value="DNA/RNA polymerases"/>
    <property type="match status" value="1"/>
</dbReference>
<evidence type="ECO:0000259" key="3">
    <source>
        <dbReference type="SMART" id="SM00343"/>
    </source>
</evidence>
<feature type="compositionally biased region" description="Polar residues" evidence="2">
    <location>
        <begin position="478"/>
        <end position="487"/>
    </location>
</feature>
<keyword evidence="5" id="KW-1185">Reference proteome</keyword>
<dbReference type="Proteomes" id="UP001151760">
    <property type="component" value="Unassembled WGS sequence"/>
</dbReference>
<feature type="compositionally biased region" description="Polar residues" evidence="2">
    <location>
        <begin position="1074"/>
        <end position="1085"/>
    </location>
</feature>
<feature type="compositionally biased region" description="Basic and acidic residues" evidence="2">
    <location>
        <begin position="1869"/>
        <end position="1878"/>
    </location>
</feature>
<dbReference type="InterPro" id="IPR013103">
    <property type="entry name" value="RVT_2"/>
</dbReference>